<gene>
    <name evidence="2" type="ORF">AJ78_09005</name>
</gene>
<dbReference type="Proteomes" id="UP000182235">
    <property type="component" value="Unassembled WGS sequence"/>
</dbReference>
<feature type="compositionally biased region" description="Pro residues" evidence="1">
    <location>
        <begin position="341"/>
        <end position="351"/>
    </location>
</feature>
<feature type="compositionally biased region" description="Low complexity" evidence="1">
    <location>
        <begin position="262"/>
        <end position="277"/>
    </location>
</feature>
<sequence length="444" mass="48177">MTHHPRRHPSPLHHHAPNAPLCPPPSPPLHPSNHHYHLHKHPLTSSTGNVVKKPVILSLLKGPRIARQLVTRPTSSADPLTPRSRRANARPAAVKQGVQEGNAGEDLFMATAFLQFCATCERQIMIPSDSILYCSESCRRKDSSKPLEISRVTTEAMTFVSKHSPPASPSCSTPRPIVTQMTPTQPASRSTSPILMPVHIHGSTSELDPADGKPKIARQPTTHHPTSSEAFRYLSLFQKSEPLRNVTENSGNGTGYKPTHENNNNDNCNHSNNNNDNDSNDNDNDDTAIHLRPVPITHDSSTSVSTTGQCTLPSLAHSPTPSAASSLLDSPTEPAAFLPTNPHPPPHPPLLLPASATSQRPLPPVRHSTSGTRVNTRNFDIVMPYIMADPNDDVVPAVVAQHERRTTAGGYFHHQENLVQEKFSEHSSSVSGATLEPGHPGRGQ</sequence>
<feature type="region of interest" description="Disordered" evidence="1">
    <location>
        <begin position="422"/>
        <end position="444"/>
    </location>
</feature>
<feature type="compositionally biased region" description="Pro residues" evidence="1">
    <location>
        <begin position="20"/>
        <end position="30"/>
    </location>
</feature>
<feature type="compositionally biased region" description="Polar residues" evidence="1">
    <location>
        <begin position="219"/>
        <end position="229"/>
    </location>
</feature>
<dbReference type="EMBL" id="LGRN01001267">
    <property type="protein sequence ID" value="OJD09629.1"/>
    <property type="molecule type" value="Genomic_DNA"/>
</dbReference>
<proteinExistence type="predicted"/>
<feature type="region of interest" description="Disordered" evidence="1">
    <location>
        <begin position="160"/>
        <end position="229"/>
    </location>
</feature>
<comment type="caution">
    <text evidence="2">The sequence shown here is derived from an EMBL/GenBank/DDBJ whole genome shotgun (WGS) entry which is preliminary data.</text>
</comment>
<feature type="compositionally biased region" description="Basic residues" evidence="1">
    <location>
        <begin position="32"/>
        <end position="42"/>
    </location>
</feature>
<evidence type="ECO:0000256" key="1">
    <source>
        <dbReference type="SAM" id="MobiDB-lite"/>
    </source>
</evidence>
<feature type="compositionally biased region" description="Polar residues" evidence="1">
    <location>
        <begin position="298"/>
        <end position="329"/>
    </location>
</feature>
<name>A0A1J9Q387_9EURO</name>
<dbReference type="OrthoDB" id="3599883at2759"/>
<dbReference type="InterPro" id="IPR024368">
    <property type="entry name" value="Ecl1/2/3"/>
</dbReference>
<organism evidence="2 3">
    <name type="scientific">Emergomyces pasteurianus Ep9510</name>
    <dbReference type="NCBI Taxonomy" id="1447872"/>
    <lineage>
        <taxon>Eukaryota</taxon>
        <taxon>Fungi</taxon>
        <taxon>Dikarya</taxon>
        <taxon>Ascomycota</taxon>
        <taxon>Pezizomycotina</taxon>
        <taxon>Eurotiomycetes</taxon>
        <taxon>Eurotiomycetidae</taxon>
        <taxon>Onygenales</taxon>
        <taxon>Ajellomycetaceae</taxon>
        <taxon>Emergomyces</taxon>
    </lineage>
</organism>
<evidence type="ECO:0000313" key="3">
    <source>
        <dbReference type="Proteomes" id="UP000182235"/>
    </source>
</evidence>
<protein>
    <submittedName>
        <fullName evidence="2">Uncharacterized protein</fullName>
    </submittedName>
</protein>
<evidence type="ECO:0000313" key="2">
    <source>
        <dbReference type="EMBL" id="OJD09629.1"/>
    </source>
</evidence>
<dbReference type="VEuPathDB" id="FungiDB:AJ78_09005"/>
<feature type="compositionally biased region" description="Basic residues" evidence="1">
    <location>
        <begin position="1"/>
        <end position="16"/>
    </location>
</feature>
<dbReference type="Pfam" id="PF12855">
    <property type="entry name" value="Ecl1"/>
    <property type="match status" value="1"/>
</dbReference>
<keyword evidence="3" id="KW-1185">Reference proteome</keyword>
<feature type="compositionally biased region" description="Polar residues" evidence="1">
    <location>
        <begin position="169"/>
        <end position="193"/>
    </location>
</feature>
<accession>A0A1J9Q387</accession>
<feature type="region of interest" description="Disordered" evidence="1">
    <location>
        <begin position="1"/>
        <end position="47"/>
    </location>
</feature>
<dbReference type="AlphaFoldDB" id="A0A1J9Q387"/>
<feature type="region of interest" description="Disordered" evidence="1">
    <location>
        <begin position="68"/>
        <end position="97"/>
    </location>
</feature>
<reference evidence="2 3" key="1">
    <citation type="submission" date="2015-07" db="EMBL/GenBank/DDBJ databases">
        <title>Emmonsia species relationships and genome sequence.</title>
        <authorList>
            <consortium name="The Broad Institute Genomics Platform"/>
            <person name="Cuomo C.A."/>
            <person name="Munoz J.F."/>
            <person name="Imamovic A."/>
            <person name="Priest M.E."/>
            <person name="Young S."/>
            <person name="Clay O.K."/>
            <person name="McEwen J.G."/>
        </authorList>
    </citation>
    <scope>NUCLEOTIDE SEQUENCE [LARGE SCALE GENOMIC DNA]</scope>
    <source>
        <strain evidence="2 3">UAMH 9510</strain>
    </source>
</reference>
<feature type="region of interest" description="Disordered" evidence="1">
    <location>
        <begin position="242"/>
        <end position="372"/>
    </location>
</feature>